<evidence type="ECO:0000256" key="1">
    <source>
        <dbReference type="ARBA" id="ARBA00023157"/>
    </source>
</evidence>
<keyword evidence="4" id="KW-1185">Reference proteome</keyword>
<accession>A0A1S3IU54</accession>
<evidence type="ECO:0000313" key="4">
    <source>
        <dbReference type="Proteomes" id="UP000085678"/>
    </source>
</evidence>
<dbReference type="KEGG" id="lak:106167374"/>
<dbReference type="GeneID" id="106167374"/>
<dbReference type="InParanoid" id="A0A1S3IU54"/>
<dbReference type="Gene3D" id="2.10.70.10">
    <property type="entry name" value="Complement Module, domain 1"/>
    <property type="match status" value="2"/>
</dbReference>
<reference evidence="5" key="1">
    <citation type="submission" date="2025-08" db="UniProtKB">
        <authorList>
            <consortium name="RefSeq"/>
        </authorList>
    </citation>
    <scope>IDENTIFICATION</scope>
    <source>
        <tissue evidence="5">Gonads</tissue>
    </source>
</reference>
<dbReference type="Proteomes" id="UP000085678">
    <property type="component" value="Unplaced"/>
</dbReference>
<evidence type="ECO:0000259" key="3">
    <source>
        <dbReference type="PROSITE" id="PS50923"/>
    </source>
</evidence>
<dbReference type="RefSeq" id="XP_013401603.1">
    <property type="nucleotide sequence ID" value="XM_013546149.1"/>
</dbReference>
<name>A0A1S3IU54_LINAN</name>
<dbReference type="PROSITE" id="PS50923">
    <property type="entry name" value="SUSHI"/>
    <property type="match status" value="1"/>
</dbReference>
<dbReference type="InterPro" id="IPR035976">
    <property type="entry name" value="Sushi/SCR/CCP_sf"/>
</dbReference>
<comment type="caution">
    <text evidence="2">Lacks conserved residue(s) required for the propagation of feature annotation.</text>
</comment>
<organism evidence="4 5">
    <name type="scientific">Lingula anatina</name>
    <name type="common">Brachiopod</name>
    <name type="synonym">Lingula unguis</name>
    <dbReference type="NCBI Taxonomy" id="7574"/>
    <lineage>
        <taxon>Eukaryota</taxon>
        <taxon>Metazoa</taxon>
        <taxon>Spiralia</taxon>
        <taxon>Lophotrochozoa</taxon>
        <taxon>Brachiopoda</taxon>
        <taxon>Linguliformea</taxon>
        <taxon>Lingulata</taxon>
        <taxon>Lingulida</taxon>
        <taxon>Linguloidea</taxon>
        <taxon>Lingulidae</taxon>
        <taxon>Lingula</taxon>
    </lineage>
</organism>
<keyword evidence="1" id="KW-1015">Disulfide bond</keyword>
<dbReference type="Pfam" id="PF00084">
    <property type="entry name" value="Sushi"/>
    <property type="match status" value="2"/>
</dbReference>
<proteinExistence type="predicted"/>
<feature type="domain" description="Sushi" evidence="3">
    <location>
        <begin position="45"/>
        <end position="111"/>
    </location>
</feature>
<dbReference type="AlphaFoldDB" id="A0A1S3IU54"/>
<evidence type="ECO:0000313" key="5">
    <source>
        <dbReference type="RefSeq" id="XP_013401603.1"/>
    </source>
</evidence>
<sequence length="128" mass="13828">MTQSGNRYLDVATYTCIENHAFQDGTTTKKASCLSSGQWDNSVPSACIRPQCPTVSSSLSYTTVNSSDHGAGAAVRYECSQNATFSDGSSVRTRRCLVSGHWDSTEEACGKGYREITPHQFGGWAKLC</sequence>
<dbReference type="SUPFAM" id="SSF57535">
    <property type="entry name" value="Complement control module/SCR domain"/>
    <property type="match status" value="2"/>
</dbReference>
<gene>
    <name evidence="5" type="primary">LOC106167374</name>
</gene>
<dbReference type="InterPro" id="IPR000436">
    <property type="entry name" value="Sushi_SCR_CCP_dom"/>
</dbReference>
<protein>
    <submittedName>
        <fullName evidence="5">Sushi, von Willebrand factor type A, EGF and pentraxin domain-containing protein 1-like</fullName>
    </submittedName>
</protein>
<keyword evidence="2" id="KW-0768">Sushi</keyword>
<evidence type="ECO:0000256" key="2">
    <source>
        <dbReference type="PROSITE-ProRule" id="PRU00302"/>
    </source>
</evidence>